<dbReference type="Gene3D" id="2.60.40.1240">
    <property type="match status" value="1"/>
</dbReference>
<dbReference type="Pfam" id="PF11611">
    <property type="entry name" value="DUF4352"/>
    <property type="match status" value="1"/>
</dbReference>
<dbReference type="Proteomes" id="UP001499987">
    <property type="component" value="Unassembled WGS sequence"/>
</dbReference>
<dbReference type="SUPFAM" id="SSF54427">
    <property type="entry name" value="NTF2-like"/>
    <property type="match status" value="1"/>
</dbReference>
<evidence type="ECO:0000313" key="4">
    <source>
        <dbReference type="EMBL" id="GAA1124006.1"/>
    </source>
</evidence>
<organism evidence="4 5">
    <name type="scientific">Kitasatospora arboriphila</name>
    <dbReference type="NCBI Taxonomy" id="258052"/>
    <lineage>
        <taxon>Bacteria</taxon>
        <taxon>Bacillati</taxon>
        <taxon>Actinomycetota</taxon>
        <taxon>Actinomycetes</taxon>
        <taxon>Kitasatosporales</taxon>
        <taxon>Streptomycetaceae</taxon>
        <taxon>Kitasatospora</taxon>
    </lineage>
</organism>
<feature type="domain" description="DUF4352" evidence="3">
    <location>
        <begin position="31"/>
        <end position="134"/>
    </location>
</feature>
<comment type="caution">
    <text evidence="4">The sequence shown here is derived from an EMBL/GenBank/DDBJ whole genome shotgun (WGS) entry which is preliminary data.</text>
</comment>
<dbReference type="InterPro" id="IPR029051">
    <property type="entry name" value="DUF4352"/>
</dbReference>
<feature type="region of interest" description="Disordered" evidence="2">
    <location>
        <begin position="1"/>
        <end position="23"/>
    </location>
</feature>
<name>A0ABP4EPJ4_9ACTN</name>
<evidence type="ECO:0000259" key="3">
    <source>
        <dbReference type="Pfam" id="PF11611"/>
    </source>
</evidence>
<keyword evidence="5" id="KW-1185">Reference proteome</keyword>
<proteinExistence type="predicted"/>
<protein>
    <recommendedName>
        <fullName evidence="3">DUF4352 domain-containing protein</fullName>
    </recommendedName>
</protein>
<evidence type="ECO:0000313" key="5">
    <source>
        <dbReference type="Proteomes" id="UP001499987"/>
    </source>
</evidence>
<dbReference type="InterPro" id="IPR029050">
    <property type="entry name" value="Immunoprotect_excell_Ig-like"/>
</dbReference>
<gene>
    <name evidence="4" type="ORF">GCM10009663_73830</name>
</gene>
<sequence length="278" mass="28151">MAARGPPGRLRGAQGGDPLDLAGNEQGARRAVTVTAVADPATAAHSFDTPEAGRRLVAVQFRLHNTGSTTYSDSPSNGATVVDEQGQGFNALIATDVTAGPAFPAGVVVAPGDTALGYISFEIPAGSRLAKAQFTLNSGFANQTGQWALPAATAAPSAAPTATAARTATVTTTATTTATAGPRTSAAAPRQVVEDYYAAINAHDYARAWALGGRNLSPSYGQFVNGFAGTAADVVTVTAVNGDNVSVLLDALQTDGTHRHYAGTYTVRNGVIVAATIH</sequence>
<dbReference type="InterPro" id="IPR032710">
    <property type="entry name" value="NTF2-like_dom_sf"/>
</dbReference>
<dbReference type="EMBL" id="BAAALD010000142">
    <property type="protein sequence ID" value="GAA1124006.1"/>
    <property type="molecule type" value="Genomic_DNA"/>
</dbReference>
<evidence type="ECO:0000256" key="1">
    <source>
        <dbReference type="ARBA" id="ARBA00022729"/>
    </source>
</evidence>
<accession>A0ABP4EPJ4</accession>
<keyword evidence="1" id="KW-0732">Signal</keyword>
<reference evidence="5" key="1">
    <citation type="journal article" date="2019" name="Int. J. Syst. Evol. Microbiol.">
        <title>The Global Catalogue of Microorganisms (GCM) 10K type strain sequencing project: providing services to taxonomists for standard genome sequencing and annotation.</title>
        <authorList>
            <consortium name="The Broad Institute Genomics Platform"/>
            <consortium name="The Broad Institute Genome Sequencing Center for Infectious Disease"/>
            <person name="Wu L."/>
            <person name="Ma J."/>
        </authorList>
    </citation>
    <scope>NUCLEOTIDE SEQUENCE [LARGE SCALE GENOMIC DNA]</scope>
    <source>
        <strain evidence="5">JCM 13002</strain>
    </source>
</reference>
<evidence type="ECO:0000256" key="2">
    <source>
        <dbReference type="SAM" id="MobiDB-lite"/>
    </source>
</evidence>